<gene>
    <name evidence="1" type="ORF">FOF47_R05892</name>
</gene>
<organism evidence="1 2">
    <name type="scientific">Crocuta crocuta</name>
    <name type="common">Spotted hyena</name>
    <dbReference type="NCBI Taxonomy" id="9678"/>
    <lineage>
        <taxon>Eukaryota</taxon>
        <taxon>Metazoa</taxon>
        <taxon>Chordata</taxon>
        <taxon>Craniata</taxon>
        <taxon>Vertebrata</taxon>
        <taxon>Euteleostomi</taxon>
        <taxon>Mammalia</taxon>
        <taxon>Eutheria</taxon>
        <taxon>Laurasiatheria</taxon>
        <taxon>Carnivora</taxon>
        <taxon>Feliformia</taxon>
        <taxon>Hyaenidae</taxon>
        <taxon>Crocuta</taxon>
    </lineage>
</organism>
<proteinExistence type="predicted"/>
<comment type="caution">
    <text evidence="1">The sequence shown here is derived from an EMBL/GenBank/DDBJ whole genome shotgun (WGS) entry which is preliminary data.</text>
</comment>
<evidence type="ECO:0000313" key="1">
    <source>
        <dbReference type="EMBL" id="KAF0876648.1"/>
    </source>
</evidence>
<feature type="non-terminal residue" evidence="1">
    <location>
        <position position="1"/>
    </location>
</feature>
<protein>
    <submittedName>
        <fullName evidence="1">LORF2 protein</fullName>
    </submittedName>
</protein>
<keyword evidence="2" id="KW-1185">Reference proteome</keyword>
<sequence length="101" mass="11942">TVWRFLNKLNIEVPHDPAIPFLSIYLKELKLESQRDLCIALFTGAFFTTAKTWKQPKCPSADEWIKKIWHLYTMEIPLKKKETMPFATTWLNLEDVMLSEI</sequence>
<evidence type="ECO:0000313" key="2">
    <source>
        <dbReference type="Proteomes" id="UP000475037"/>
    </source>
</evidence>
<name>A0A6G1ALK0_CROCR</name>
<reference evidence="1 2" key="1">
    <citation type="submission" date="2019-11" db="EMBL/GenBank/DDBJ databases">
        <authorList>
            <person name="Yang C."/>
            <person name="Li F."/>
        </authorList>
    </citation>
    <scope>NUCLEOTIDE SEQUENCE [LARGE SCALE GENOMIC DNA]</scope>
    <source>
        <strain evidence="1">KB4526</strain>
        <tissue evidence="1">Muscle</tissue>
    </source>
</reference>
<accession>A0A6G1ALK0</accession>
<feature type="non-terminal residue" evidence="1">
    <location>
        <position position="101"/>
    </location>
</feature>
<dbReference type="EMBL" id="VOAJ01004992">
    <property type="protein sequence ID" value="KAF0876648.1"/>
    <property type="molecule type" value="Genomic_DNA"/>
</dbReference>
<dbReference type="AlphaFoldDB" id="A0A6G1ALK0"/>
<dbReference type="Proteomes" id="UP000475037">
    <property type="component" value="Unassembled WGS sequence"/>
</dbReference>